<sequence>MNTTKASAVDKMSDNKYAILEALRGITSAVTTPTPALQAALADWLVLASAGASPPILFHFLEERADWTSTLSLRGADLGQAINVISLGRTMNFTVLFVVLQSVKGVDEDPFTLVKIADERGYTMKESGAEIPKADLVKSMLESFDVDGAFGWEDEGKALTGMVNSDESDSSENFVEMWVRKTALVIIHNDILGHGEGLGDWDLLSLRKEWERSMDQTDGGIPHIRSLRKVIHRTVRDLLFRRYHFDMVGQIAAKCCLSPQTRVDAEFVRSKDFQRAIMPMILKINTAMTRATVEAMTKISRAANRQQQSDAGLRFFGGLSQQDGDHSRLVEFLLCHSEPARRDPDHLGFFASQPQL</sequence>
<accession>A0AA39YDE6</accession>
<organism evidence="1 2">
    <name type="scientific">Cercophora newfieldiana</name>
    <dbReference type="NCBI Taxonomy" id="92897"/>
    <lineage>
        <taxon>Eukaryota</taxon>
        <taxon>Fungi</taxon>
        <taxon>Dikarya</taxon>
        <taxon>Ascomycota</taxon>
        <taxon>Pezizomycotina</taxon>
        <taxon>Sordariomycetes</taxon>
        <taxon>Sordariomycetidae</taxon>
        <taxon>Sordariales</taxon>
        <taxon>Lasiosphaeriaceae</taxon>
        <taxon>Cercophora</taxon>
    </lineage>
</organism>
<evidence type="ECO:0000313" key="2">
    <source>
        <dbReference type="Proteomes" id="UP001174936"/>
    </source>
</evidence>
<keyword evidence="2" id="KW-1185">Reference proteome</keyword>
<proteinExistence type="predicted"/>
<gene>
    <name evidence="1" type="ORF">B0T16DRAFT_456412</name>
</gene>
<dbReference type="AlphaFoldDB" id="A0AA39YDE6"/>
<comment type="caution">
    <text evidence="1">The sequence shown here is derived from an EMBL/GenBank/DDBJ whole genome shotgun (WGS) entry which is preliminary data.</text>
</comment>
<dbReference type="EMBL" id="JAULSV010000003">
    <property type="protein sequence ID" value="KAK0648960.1"/>
    <property type="molecule type" value="Genomic_DNA"/>
</dbReference>
<protein>
    <submittedName>
        <fullName evidence="1">Uncharacterized protein</fullName>
    </submittedName>
</protein>
<dbReference type="Proteomes" id="UP001174936">
    <property type="component" value="Unassembled WGS sequence"/>
</dbReference>
<reference evidence="1" key="1">
    <citation type="submission" date="2023-06" db="EMBL/GenBank/DDBJ databases">
        <title>Genome-scale phylogeny and comparative genomics of the fungal order Sordariales.</title>
        <authorList>
            <consortium name="Lawrence Berkeley National Laboratory"/>
            <person name="Hensen N."/>
            <person name="Bonometti L."/>
            <person name="Westerberg I."/>
            <person name="Brannstrom I.O."/>
            <person name="Guillou S."/>
            <person name="Cros-Aarteil S."/>
            <person name="Calhoun S."/>
            <person name="Haridas S."/>
            <person name="Kuo A."/>
            <person name="Mondo S."/>
            <person name="Pangilinan J."/>
            <person name="Riley R."/>
            <person name="Labutti K."/>
            <person name="Andreopoulos B."/>
            <person name="Lipzen A."/>
            <person name="Chen C."/>
            <person name="Yanf M."/>
            <person name="Daum C."/>
            <person name="Ng V."/>
            <person name="Clum A."/>
            <person name="Steindorff A."/>
            <person name="Ohm R."/>
            <person name="Martin F."/>
            <person name="Silar P."/>
            <person name="Natvig D."/>
            <person name="Lalanne C."/>
            <person name="Gautier V."/>
            <person name="Ament-Velasquez S.L."/>
            <person name="Kruys A."/>
            <person name="Hutchinson M.I."/>
            <person name="Powell A.J."/>
            <person name="Barry K."/>
            <person name="Miller A.N."/>
            <person name="Grigoriev I.V."/>
            <person name="Debuchy R."/>
            <person name="Gladieux P."/>
            <person name="Thoren M.H."/>
            <person name="Johannesson H."/>
        </authorList>
    </citation>
    <scope>NUCLEOTIDE SEQUENCE</scope>
    <source>
        <strain evidence="1">SMH2532-1</strain>
    </source>
</reference>
<evidence type="ECO:0000313" key="1">
    <source>
        <dbReference type="EMBL" id="KAK0648960.1"/>
    </source>
</evidence>
<name>A0AA39YDE6_9PEZI</name>